<dbReference type="PANTHER" id="PTHR28055:SF1">
    <property type="entry name" value="ALTERED INHERITANCE OF MITOCHONDRIA PROTEIN 41, MITOCHONDRIAL"/>
    <property type="match status" value="1"/>
</dbReference>
<dbReference type="Proteomes" id="UP000243876">
    <property type="component" value="Unassembled WGS sequence"/>
</dbReference>
<protein>
    <recommendedName>
        <fullName evidence="1">Altered inheritance of mitochondria protein 41</fullName>
    </recommendedName>
</protein>
<dbReference type="OrthoDB" id="538640at2759"/>
<dbReference type="Pfam" id="PF09424">
    <property type="entry name" value="YqeY"/>
    <property type="match status" value="1"/>
</dbReference>
<accession>A0A0D6EIE3</accession>
<dbReference type="EMBL" id="CENE01000003">
    <property type="protein sequence ID" value="CEQ39573.1"/>
    <property type="molecule type" value="Genomic_DNA"/>
</dbReference>
<dbReference type="GO" id="GO:0016884">
    <property type="term" value="F:carbon-nitrogen ligase activity, with glutamine as amido-N-donor"/>
    <property type="evidence" value="ECO:0007669"/>
    <property type="project" value="UniProtKB-UniRule"/>
</dbReference>
<comment type="subcellular location">
    <subcellularLocation>
        <location evidence="1">Mitochondrion</location>
    </subcellularLocation>
</comment>
<evidence type="ECO:0000256" key="1">
    <source>
        <dbReference type="RuleBase" id="RU365099"/>
    </source>
</evidence>
<reference evidence="3" key="1">
    <citation type="submission" date="2015-02" db="EMBL/GenBank/DDBJ databases">
        <authorList>
            <person name="Gon?alves P."/>
        </authorList>
    </citation>
    <scope>NUCLEOTIDE SEQUENCE [LARGE SCALE GENOMIC DNA]</scope>
</reference>
<keyword evidence="3" id="KW-1185">Reference proteome</keyword>
<proteinExistence type="inferred from homology"/>
<keyword evidence="1" id="KW-0496">Mitochondrion</keyword>
<name>A0A0D6EIE3_SPOSA</name>
<gene>
    <name evidence="2" type="primary">SPOSA6832_01121</name>
    <name evidence="1" type="synonym">AIM41</name>
</gene>
<dbReference type="InterPro" id="IPR023168">
    <property type="entry name" value="GatB_Yqey_C_2"/>
</dbReference>
<dbReference type="InterPro" id="IPR019004">
    <property type="entry name" value="YqeY/Aim41"/>
</dbReference>
<dbReference type="PANTHER" id="PTHR28055">
    <property type="entry name" value="ALTERED INHERITANCE OF MITOCHONDRIA PROTEIN 41, MITOCHONDRIAL"/>
    <property type="match status" value="1"/>
</dbReference>
<dbReference type="InterPro" id="IPR003789">
    <property type="entry name" value="Asn/Gln_tRNA_amidoTrase-B-like"/>
</dbReference>
<evidence type="ECO:0000313" key="2">
    <source>
        <dbReference type="EMBL" id="CEQ39573.1"/>
    </source>
</evidence>
<dbReference type="GO" id="GO:0005739">
    <property type="term" value="C:mitochondrion"/>
    <property type="evidence" value="ECO:0007669"/>
    <property type="project" value="UniProtKB-SubCell"/>
</dbReference>
<dbReference type="SUPFAM" id="SSF89095">
    <property type="entry name" value="GatB/YqeY motif"/>
    <property type="match status" value="1"/>
</dbReference>
<organism evidence="2 3">
    <name type="scientific">Sporidiobolus salmonicolor</name>
    <name type="common">Yeast-like fungus</name>
    <name type="synonym">Sporobolomyces salmonicolor</name>
    <dbReference type="NCBI Taxonomy" id="5005"/>
    <lineage>
        <taxon>Eukaryota</taxon>
        <taxon>Fungi</taxon>
        <taxon>Dikarya</taxon>
        <taxon>Basidiomycota</taxon>
        <taxon>Pucciniomycotina</taxon>
        <taxon>Microbotryomycetes</taxon>
        <taxon>Sporidiobolales</taxon>
        <taxon>Sporidiobolaceae</taxon>
        <taxon>Sporobolomyces</taxon>
    </lineage>
</organism>
<dbReference type="AlphaFoldDB" id="A0A0D6EIE3"/>
<sequence>MIQRRVASQLRTYATSPSATVHPLTASLRAALKQSMLARTTERTAVIKSILADLQNASHQAGSPPSPFKTLALSISRRVDAAQTFRSSSPPRTDLADQYEREAEILREFGPKKAEMMAPEQLDEIVREVMKICELEKVEGKDTGRVIKLVRERTGDRAEGKDVADAVKRVGSA</sequence>
<dbReference type="InterPro" id="IPR042184">
    <property type="entry name" value="YqeY/Aim41_N"/>
</dbReference>
<evidence type="ECO:0000313" key="3">
    <source>
        <dbReference type="Proteomes" id="UP000243876"/>
    </source>
</evidence>
<comment type="similarity">
    <text evidence="1">Belongs to the AIM41 family.</text>
</comment>
<dbReference type="Gene3D" id="1.10.10.410">
    <property type="match status" value="1"/>
</dbReference>
<dbReference type="Gene3D" id="1.10.1510.10">
    <property type="entry name" value="Uncharacterised protein YqeY/AIM41 PF09424, N-terminal domain"/>
    <property type="match status" value="1"/>
</dbReference>